<accession>A0A9Y1BQJ2</accession>
<gene>
    <name evidence="2" type="ORF">K9W46_13335</name>
</gene>
<evidence type="ECO:0000313" key="2">
    <source>
        <dbReference type="EMBL" id="UJG43343.1"/>
    </source>
</evidence>
<keyword evidence="1" id="KW-0472">Membrane</keyword>
<reference evidence="2" key="1">
    <citation type="journal article" date="2022" name="Nat. Microbiol.">
        <title>Unique mobile elements and scalable gene flow at the prokaryote-eukaryote boundary revealed by circularized Asgard archaea genomes.</title>
        <authorList>
            <person name="Wu F."/>
            <person name="Speth D.R."/>
            <person name="Philosof A."/>
            <person name="Cremiere A."/>
            <person name="Narayanan A."/>
            <person name="Barco R.A."/>
            <person name="Connon S.A."/>
            <person name="Amend J.P."/>
            <person name="Antoshechkin I.A."/>
            <person name="Orphan V.J."/>
        </authorList>
    </citation>
    <scope>NUCLEOTIDE SEQUENCE</scope>
    <source>
        <strain evidence="2">PR6</strain>
    </source>
</reference>
<proteinExistence type="predicted"/>
<name>A0A9Y1BQJ2_9ARCH</name>
<evidence type="ECO:0000256" key="1">
    <source>
        <dbReference type="SAM" id="Phobius"/>
    </source>
</evidence>
<protein>
    <submittedName>
        <fullName evidence="2">Uncharacterized protein</fullName>
    </submittedName>
</protein>
<sequence>MNIRKFFQNKKGEVFILLALVILLYLMLLSTTIYNVTQIPYIEPSPEQDQTNNYIENAISALYNLVDVALNEYSHGSEETTVRGNFIDNVKIIENYLDERNLVATFSVNETSFSITNSSMSVNPVYISFKCSVSISIISINERFETTLAINVSYYVEISELLGNENYIYCYSIKQGIEYPLSDCQVTISPATTVTNIGDGSYMADLQTGQLIKVVFNNNILLWKEV</sequence>
<keyword evidence="1" id="KW-1133">Transmembrane helix</keyword>
<keyword evidence="1" id="KW-0812">Transmembrane</keyword>
<dbReference type="AlphaFoldDB" id="A0A9Y1BQJ2"/>
<dbReference type="Proteomes" id="UP001200513">
    <property type="component" value="Chromosome"/>
</dbReference>
<feature type="transmembrane region" description="Helical" evidence="1">
    <location>
        <begin position="12"/>
        <end position="34"/>
    </location>
</feature>
<dbReference type="EMBL" id="CP084167">
    <property type="protein sequence ID" value="UJG43343.1"/>
    <property type="molecule type" value="Genomic_DNA"/>
</dbReference>
<organism evidence="2">
    <name type="scientific">Candidatus Heimdallarchaeum endolithica</name>
    <dbReference type="NCBI Taxonomy" id="2876572"/>
    <lineage>
        <taxon>Archaea</taxon>
        <taxon>Promethearchaeati</taxon>
        <taxon>Candidatus Heimdallarchaeota</taxon>
        <taxon>Candidatus Heimdallarchaeia (ex Rinke et al. 2021) (nom. nud.)</taxon>
        <taxon>Candidatus Heimdallarchaeales</taxon>
        <taxon>Candidatus Heimdallarchaeaceae</taxon>
        <taxon>Candidatus Heimdallarchaeum</taxon>
    </lineage>
</organism>